<accession>A0ABP8VJF4</accession>
<evidence type="ECO:0000256" key="5">
    <source>
        <dbReference type="SAM" id="MobiDB-lite"/>
    </source>
</evidence>
<protein>
    <submittedName>
        <fullName evidence="7">Uncharacterized protein</fullName>
    </submittedName>
</protein>
<evidence type="ECO:0000313" key="7">
    <source>
        <dbReference type="EMBL" id="GAA4664861.1"/>
    </source>
</evidence>
<keyword evidence="8" id="KW-1185">Reference proteome</keyword>
<feature type="transmembrane region" description="Helical" evidence="6">
    <location>
        <begin position="123"/>
        <end position="145"/>
    </location>
</feature>
<keyword evidence="2 6" id="KW-0812">Transmembrane</keyword>
<dbReference type="EMBL" id="BAABLM010000001">
    <property type="protein sequence ID" value="GAA4664861.1"/>
    <property type="molecule type" value="Genomic_DNA"/>
</dbReference>
<evidence type="ECO:0000256" key="2">
    <source>
        <dbReference type="ARBA" id="ARBA00022692"/>
    </source>
</evidence>
<evidence type="ECO:0000256" key="1">
    <source>
        <dbReference type="ARBA" id="ARBA00004141"/>
    </source>
</evidence>
<proteinExistence type="predicted"/>
<comment type="caution">
    <text evidence="7">The sequence shown here is derived from an EMBL/GenBank/DDBJ whole genome shotgun (WGS) entry which is preliminary data.</text>
</comment>
<comment type="subcellular location">
    <subcellularLocation>
        <location evidence="1">Membrane</location>
        <topology evidence="1">Multi-pass membrane protein</topology>
    </subcellularLocation>
</comment>
<feature type="transmembrane region" description="Helical" evidence="6">
    <location>
        <begin position="42"/>
        <end position="62"/>
    </location>
</feature>
<organism evidence="7 8">
    <name type="scientific">Frondihabitans cladoniiphilus</name>
    <dbReference type="NCBI Taxonomy" id="715785"/>
    <lineage>
        <taxon>Bacteria</taxon>
        <taxon>Bacillati</taxon>
        <taxon>Actinomycetota</taxon>
        <taxon>Actinomycetes</taxon>
        <taxon>Micrococcales</taxon>
        <taxon>Microbacteriaceae</taxon>
        <taxon>Frondihabitans</taxon>
    </lineage>
</organism>
<reference evidence="8" key="1">
    <citation type="journal article" date="2019" name="Int. J. Syst. Evol. Microbiol.">
        <title>The Global Catalogue of Microorganisms (GCM) 10K type strain sequencing project: providing services to taxonomists for standard genome sequencing and annotation.</title>
        <authorList>
            <consortium name="The Broad Institute Genomics Platform"/>
            <consortium name="The Broad Institute Genome Sequencing Center for Infectious Disease"/>
            <person name="Wu L."/>
            <person name="Ma J."/>
        </authorList>
    </citation>
    <scope>NUCLEOTIDE SEQUENCE [LARGE SCALE GENOMIC DNA]</scope>
    <source>
        <strain evidence="8">JCM 18956</strain>
    </source>
</reference>
<sequence length="151" mass="15815">MSTSDATPGLEDEPLETQGPEAEGPDSFDGEGAVEHPAGPRAVAVLLLVAGVIFAWSIYAAVGNLTQVPAQFDAYRDFVTKGGAPELAKTTPWPALIAVLLVPVVGYLVALRLGRGRSLRVRLVSFALTYAAVCALTVSLTAYVFKVSSLL</sequence>
<dbReference type="SUPFAM" id="SSF161098">
    <property type="entry name" value="MetI-like"/>
    <property type="match status" value="1"/>
</dbReference>
<evidence type="ECO:0000256" key="6">
    <source>
        <dbReference type="SAM" id="Phobius"/>
    </source>
</evidence>
<name>A0ABP8VJF4_9MICO</name>
<feature type="transmembrane region" description="Helical" evidence="6">
    <location>
        <begin position="93"/>
        <end position="111"/>
    </location>
</feature>
<evidence type="ECO:0000256" key="4">
    <source>
        <dbReference type="ARBA" id="ARBA00023136"/>
    </source>
</evidence>
<evidence type="ECO:0000256" key="3">
    <source>
        <dbReference type="ARBA" id="ARBA00022989"/>
    </source>
</evidence>
<dbReference type="InterPro" id="IPR035906">
    <property type="entry name" value="MetI-like_sf"/>
</dbReference>
<dbReference type="Proteomes" id="UP001501295">
    <property type="component" value="Unassembled WGS sequence"/>
</dbReference>
<dbReference type="RefSeq" id="WP_345372263.1">
    <property type="nucleotide sequence ID" value="NZ_BAABLM010000001.1"/>
</dbReference>
<keyword evidence="3 6" id="KW-1133">Transmembrane helix</keyword>
<gene>
    <name evidence="7" type="ORF">GCM10025780_02430</name>
</gene>
<evidence type="ECO:0000313" key="8">
    <source>
        <dbReference type="Proteomes" id="UP001501295"/>
    </source>
</evidence>
<feature type="region of interest" description="Disordered" evidence="5">
    <location>
        <begin position="1"/>
        <end position="33"/>
    </location>
</feature>
<keyword evidence="4 6" id="KW-0472">Membrane</keyword>